<accession>A0ABS0AGR1</accession>
<reference evidence="2 3" key="1">
    <citation type="submission" date="2012-09" db="EMBL/GenBank/DDBJ databases">
        <title>Genome Sequence of alkane-degrading Bacterium Alcanivorax venustensis ISO4.</title>
        <authorList>
            <person name="Lai Q."/>
            <person name="Shao Z."/>
        </authorList>
    </citation>
    <scope>NUCLEOTIDE SEQUENCE [LARGE SCALE GENOMIC DNA]</scope>
    <source>
        <strain evidence="2 3">ISO4</strain>
    </source>
</reference>
<evidence type="ECO:0000313" key="3">
    <source>
        <dbReference type="Proteomes" id="UP000644441"/>
    </source>
</evidence>
<dbReference type="SUPFAM" id="SSF52266">
    <property type="entry name" value="SGNH hydrolase"/>
    <property type="match status" value="1"/>
</dbReference>
<protein>
    <submittedName>
        <fullName evidence="2">Acyl-CoA thioesterase</fullName>
    </submittedName>
</protein>
<name>A0ABS0AGR1_9GAMM</name>
<dbReference type="Proteomes" id="UP000644441">
    <property type="component" value="Unassembled WGS sequence"/>
</dbReference>
<dbReference type="PANTHER" id="PTHR30383">
    <property type="entry name" value="THIOESTERASE 1/PROTEASE 1/LYSOPHOSPHOLIPASE L1"/>
    <property type="match status" value="1"/>
</dbReference>
<dbReference type="EMBL" id="ARXR01000011">
    <property type="protein sequence ID" value="MBF5053109.1"/>
    <property type="molecule type" value="Genomic_DNA"/>
</dbReference>
<dbReference type="InterPro" id="IPR013830">
    <property type="entry name" value="SGNH_hydro"/>
</dbReference>
<comment type="caution">
    <text evidence="2">The sequence shown here is derived from an EMBL/GenBank/DDBJ whole genome shotgun (WGS) entry which is preliminary data.</text>
</comment>
<keyword evidence="3" id="KW-1185">Reference proteome</keyword>
<dbReference type="RefSeq" id="WP_194855933.1">
    <property type="nucleotide sequence ID" value="NZ_ARXR01000011.1"/>
</dbReference>
<feature type="domain" description="SGNH hydrolase-type esterase" evidence="1">
    <location>
        <begin position="24"/>
        <end position="182"/>
    </location>
</feature>
<dbReference type="InterPro" id="IPR036514">
    <property type="entry name" value="SGNH_hydro_sf"/>
</dbReference>
<dbReference type="PANTHER" id="PTHR30383:SF24">
    <property type="entry name" value="THIOESTERASE 1_PROTEASE 1_LYSOPHOSPHOLIPASE L1"/>
    <property type="match status" value="1"/>
</dbReference>
<dbReference type="Gene3D" id="3.40.50.1110">
    <property type="entry name" value="SGNH hydrolase"/>
    <property type="match status" value="1"/>
</dbReference>
<evidence type="ECO:0000259" key="1">
    <source>
        <dbReference type="Pfam" id="PF13472"/>
    </source>
</evidence>
<gene>
    <name evidence="2" type="ORF">ISO4_01711</name>
</gene>
<dbReference type="Pfam" id="PF13472">
    <property type="entry name" value="Lipase_GDSL_2"/>
    <property type="match status" value="1"/>
</dbReference>
<evidence type="ECO:0000313" key="2">
    <source>
        <dbReference type="EMBL" id="MBF5053109.1"/>
    </source>
</evidence>
<organism evidence="2 3">
    <name type="scientific">Alloalcanivorax venustensis ISO4</name>
    <dbReference type="NCBI Taxonomy" id="1177184"/>
    <lineage>
        <taxon>Bacteria</taxon>
        <taxon>Pseudomonadati</taxon>
        <taxon>Pseudomonadota</taxon>
        <taxon>Gammaproteobacteria</taxon>
        <taxon>Oceanospirillales</taxon>
        <taxon>Alcanivoracaceae</taxon>
        <taxon>Alloalcanivorax</taxon>
    </lineage>
</organism>
<sequence>MWERLIVLVLLVTPFCARAEGVLVLGDSISAAYGIEETQGWVHLLRQRLETQCSGLPVNNASVSGDTSDGGLVRLPDLLERHQPDTVVIELGGNDGLRGLPPQRLGDNLTRMIELSEAAGAEPVLLGMRIPPNYGQAYTRLFEQAFKNVAGETGVPFVPFLLDGVVEAGQMQRDGIHPTAEAQPGLLKNAWPAIKPALPDHCDL</sequence>
<dbReference type="CDD" id="cd01822">
    <property type="entry name" value="Lysophospholipase_L1_like"/>
    <property type="match status" value="1"/>
</dbReference>
<proteinExistence type="predicted"/>
<dbReference type="InterPro" id="IPR051532">
    <property type="entry name" value="Ester_Hydrolysis_Enzymes"/>
</dbReference>